<dbReference type="GO" id="GO:0003993">
    <property type="term" value="F:acid phosphatase activity"/>
    <property type="evidence" value="ECO:0007669"/>
    <property type="project" value="InterPro"/>
</dbReference>
<keyword evidence="2" id="KW-0812">Transmembrane</keyword>
<accession>A0A1I0R6D6</accession>
<feature type="transmembrane region" description="Helical" evidence="2">
    <location>
        <begin position="623"/>
        <end position="642"/>
    </location>
</feature>
<dbReference type="InterPro" id="IPR001011">
    <property type="entry name" value="Acid_Pase_classA_bac"/>
</dbReference>
<feature type="domain" description="Phosphatidic acid phosphatase type 2/haloperoxidase" evidence="4">
    <location>
        <begin position="189"/>
        <end position="306"/>
    </location>
</feature>
<dbReference type="AlphaFoldDB" id="A0A1I0R6D6"/>
<evidence type="ECO:0000256" key="3">
    <source>
        <dbReference type="SAM" id="SignalP"/>
    </source>
</evidence>
<dbReference type="STRING" id="99656.SAMN05421659_11240"/>
<dbReference type="SMART" id="SM00014">
    <property type="entry name" value="acidPPc"/>
    <property type="match status" value="1"/>
</dbReference>
<keyword evidence="2" id="KW-0472">Membrane</keyword>
<keyword evidence="1 3" id="KW-0732">Signal</keyword>
<keyword evidence="6" id="KW-1185">Reference proteome</keyword>
<dbReference type="GO" id="GO:0030288">
    <property type="term" value="C:outer membrane-bounded periplasmic space"/>
    <property type="evidence" value="ECO:0007669"/>
    <property type="project" value="InterPro"/>
</dbReference>
<dbReference type="Pfam" id="PF12951">
    <property type="entry name" value="PATR"/>
    <property type="match status" value="1"/>
</dbReference>
<evidence type="ECO:0000313" key="6">
    <source>
        <dbReference type="Proteomes" id="UP000199701"/>
    </source>
</evidence>
<dbReference type="CDD" id="cd03397">
    <property type="entry name" value="PAP2_acid_phosphatase"/>
    <property type="match status" value="1"/>
</dbReference>
<feature type="chain" id="PRO_5011703990" evidence="3">
    <location>
        <begin position="40"/>
        <end position="648"/>
    </location>
</feature>
<dbReference type="InterPro" id="IPR011050">
    <property type="entry name" value="Pectin_lyase_fold/virulence"/>
</dbReference>
<name>A0A1I0R6D6_9FIRM</name>
<evidence type="ECO:0000256" key="1">
    <source>
        <dbReference type="ARBA" id="ARBA00022729"/>
    </source>
</evidence>
<gene>
    <name evidence="5" type="ORF">SAMN05421659_11240</name>
</gene>
<sequence>MNLMKCNYGGAFKMKHKSKFAALLLVTAISSQSVSIAFAANGVDQSAIDPKSAAYGYYVDVYKNNSSSNKTPVTNPSIGVLSGFLNLWTPGATWDTGTKLNTSVLDANIQKVASITSNSTAAQKTQAYLDDRRNQNYSIITGLGSYTDNFITGANATTSVTDVIPANATTVKYDDTASAWADENSSLGNIVKLVNMVRNSSASTSSAKAYYQYMRPYRWNTAVSVIPNLVPCISPTPASDGGFPSGHTNAGYLASLSLAYAVPQRFQEMLTRASDLGNNRVIAGMHSCFDVIGGRMTSTAIVASALNDPANAALKQSAYTQAQSTLLTQTGTSVDKYSGYATNLKNYTDRLTYGFAQTGDTTKAMVVPKGAEVLLETRLPYLDATQRRWVLYSTGLASGYPVLDDVEGWGRLNLFAAANGYGAMNNDVTVTMDASKGGYNASDNWKNDISGSGTLTKQGTGTLILSGNNTYTGGTVLAQGILEADSSKAFGTGNVSNNGGTISENVPDSLTIKGNFSQSQNGTLELNIDSSDDLLNITGEATLGGTLKLNFVNNYVPDVNTAFISYGTLTNSTAFSSVQISGLSDSYKVAIDGTSFKIVSANAAATVDPAIITTPKTGDTFNLALYVLLFIGSVSTSAIVMINKKRVI</sequence>
<organism evidence="5 6">
    <name type="scientific">[Clostridium] fimetarium</name>
    <dbReference type="NCBI Taxonomy" id="99656"/>
    <lineage>
        <taxon>Bacteria</taxon>
        <taxon>Bacillati</taxon>
        <taxon>Bacillota</taxon>
        <taxon>Clostridia</taxon>
        <taxon>Lachnospirales</taxon>
        <taxon>Lachnospiraceae</taxon>
    </lineage>
</organism>
<protein>
    <submittedName>
        <fullName evidence="5">Autotransporter-associated beta strand repeat-containing protein</fullName>
    </submittedName>
</protein>
<dbReference type="SUPFAM" id="SSF48317">
    <property type="entry name" value="Acid phosphatase/Vanadium-dependent haloperoxidase"/>
    <property type="match status" value="1"/>
</dbReference>
<evidence type="ECO:0000313" key="5">
    <source>
        <dbReference type="EMBL" id="SEW35965.1"/>
    </source>
</evidence>
<proteinExistence type="predicted"/>
<dbReference type="SUPFAM" id="SSF51126">
    <property type="entry name" value="Pectin lyase-like"/>
    <property type="match status" value="1"/>
</dbReference>
<dbReference type="EMBL" id="FOJI01000012">
    <property type="protein sequence ID" value="SEW35965.1"/>
    <property type="molecule type" value="Genomic_DNA"/>
</dbReference>
<reference evidence="5 6" key="1">
    <citation type="submission" date="2016-10" db="EMBL/GenBank/DDBJ databases">
        <authorList>
            <person name="de Groot N.N."/>
        </authorList>
    </citation>
    <scope>NUCLEOTIDE SEQUENCE [LARGE SCALE GENOMIC DNA]</scope>
    <source>
        <strain evidence="5 6">DSM 9179</strain>
    </source>
</reference>
<dbReference type="Proteomes" id="UP000199701">
    <property type="component" value="Unassembled WGS sequence"/>
</dbReference>
<evidence type="ECO:0000256" key="2">
    <source>
        <dbReference type="SAM" id="Phobius"/>
    </source>
</evidence>
<dbReference type="Pfam" id="PF01569">
    <property type="entry name" value="PAP2"/>
    <property type="match status" value="1"/>
</dbReference>
<feature type="signal peptide" evidence="3">
    <location>
        <begin position="1"/>
        <end position="39"/>
    </location>
</feature>
<dbReference type="RefSeq" id="WP_207647449.1">
    <property type="nucleotide sequence ID" value="NZ_FOJI01000012.1"/>
</dbReference>
<dbReference type="InterPro" id="IPR013425">
    <property type="entry name" value="Autotrns_rpt"/>
</dbReference>
<dbReference type="InterPro" id="IPR000326">
    <property type="entry name" value="PAP2/HPO"/>
</dbReference>
<evidence type="ECO:0000259" key="4">
    <source>
        <dbReference type="SMART" id="SM00014"/>
    </source>
</evidence>
<keyword evidence="2" id="KW-1133">Transmembrane helix</keyword>
<dbReference type="NCBIfam" id="TIGR02601">
    <property type="entry name" value="autotrns_rpt"/>
    <property type="match status" value="1"/>
</dbReference>
<dbReference type="InterPro" id="IPR036938">
    <property type="entry name" value="PAP2/HPO_sf"/>
</dbReference>
<dbReference type="Gene3D" id="1.20.144.10">
    <property type="entry name" value="Phosphatidic acid phosphatase type 2/haloperoxidase"/>
    <property type="match status" value="1"/>
</dbReference>